<comment type="caution">
    <text evidence="6">The sequence shown here is derived from an EMBL/GenBank/DDBJ whole genome shotgun (WGS) entry which is preliminary data.</text>
</comment>
<keyword evidence="7" id="KW-1185">Reference proteome</keyword>
<evidence type="ECO:0000256" key="2">
    <source>
        <dbReference type="ARBA" id="ARBA00023043"/>
    </source>
</evidence>
<feature type="domain" description="BTB" evidence="5">
    <location>
        <begin position="580"/>
        <end position="648"/>
    </location>
</feature>
<dbReference type="SUPFAM" id="SSF54695">
    <property type="entry name" value="POZ domain"/>
    <property type="match status" value="1"/>
</dbReference>
<dbReference type="Gene3D" id="3.30.710.10">
    <property type="entry name" value="Potassium Channel Kv1.1, Chain A"/>
    <property type="match status" value="1"/>
</dbReference>
<dbReference type="PROSITE" id="PS50088">
    <property type="entry name" value="ANK_REPEAT"/>
    <property type="match status" value="3"/>
</dbReference>
<dbReference type="SUPFAM" id="SSF48403">
    <property type="entry name" value="Ankyrin repeat"/>
    <property type="match status" value="1"/>
</dbReference>
<dbReference type="InterPro" id="IPR002110">
    <property type="entry name" value="Ankyrin_rpt"/>
</dbReference>
<name>A0ABQ8XBQ6_9EUKA</name>
<evidence type="ECO:0000256" key="3">
    <source>
        <dbReference type="PROSITE-ProRule" id="PRU00023"/>
    </source>
</evidence>
<evidence type="ECO:0000313" key="7">
    <source>
        <dbReference type="Proteomes" id="UP001150062"/>
    </source>
</evidence>
<dbReference type="Gene3D" id="1.25.40.20">
    <property type="entry name" value="Ankyrin repeat-containing domain"/>
    <property type="match status" value="2"/>
</dbReference>
<dbReference type="PANTHER" id="PTHR24198">
    <property type="entry name" value="ANKYRIN REPEAT AND PROTEIN KINASE DOMAIN-CONTAINING PROTEIN"/>
    <property type="match status" value="1"/>
</dbReference>
<dbReference type="EMBL" id="JAOAOG010000325">
    <property type="protein sequence ID" value="KAJ6229038.1"/>
    <property type="molecule type" value="Genomic_DNA"/>
</dbReference>
<feature type="repeat" description="ANK" evidence="3">
    <location>
        <begin position="312"/>
        <end position="345"/>
    </location>
</feature>
<gene>
    <name evidence="6" type="ORF">M0813_08538</name>
</gene>
<keyword evidence="2 3" id="KW-0040">ANK repeat</keyword>
<proteinExistence type="predicted"/>
<organism evidence="6 7">
    <name type="scientific">Anaeramoeba flamelloides</name>
    <dbReference type="NCBI Taxonomy" id="1746091"/>
    <lineage>
        <taxon>Eukaryota</taxon>
        <taxon>Metamonada</taxon>
        <taxon>Anaeramoebidae</taxon>
        <taxon>Anaeramoeba</taxon>
    </lineage>
</organism>
<evidence type="ECO:0000256" key="4">
    <source>
        <dbReference type="SAM" id="MobiDB-lite"/>
    </source>
</evidence>
<protein>
    <submittedName>
        <fullName evidence="6">Ankyrin repeat-containing protein</fullName>
    </submittedName>
</protein>
<dbReference type="InterPro" id="IPR011333">
    <property type="entry name" value="SKP1/BTB/POZ_sf"/>
</dbReference>
<dbReference type="Proteomes" id="UP001150062">
    <property type="component" value="Unassembled WGS sequence"/>
</dbReference>
<dbReference type="PROSITE" id="PS50297">
    <property type="entry name" value="ANK_REP_REGION"/>
    <property type="match status" value="1"/>
</dbReference>
<keyword evidence="1" id="KW-0677">Repeat</keyword>
<feature type="region of interest" description="Disordered" evidence="4">
    <location>
        <begin position="494"/>
        <end position="523"/>
    </location>
</feature>
<feature type="region of interest" description="Disordered" evidence="4">
    <location>
        <begin position="703"/>
        <end position="754"/>
    </location>
</feature>
<dbReference type="Pfam" id="PF12796">
    <property type="entry name" value="Ank_2"/>
    <property type="match status" value="2"/>
</dbReference>
<evidence type="ECO:0000259" key="5">
    <source>
        <dbReference type="PROSITE" id="PS50097"/>
    </source>
</evidence>
<dbReference type="PROSITE" id="PS50097">
    <property type="entry name" value="BTB"/>
    <property type="match status" value="1"/>
</dbReference>
<dbReference type="PANTHER" id="PTHR24198:SF165">
    <property type="entry name" value="ANKYRIN REPEAT-CONTAINING PROTEIN-RELATED"/>
    <property type="match status" value="1"/>
</dbReference>
<feature type="compositionally biased region" description="Basic residues" evidence="4">
    <location>
        <begin position="709"/>
        <end position="754"/>
    </location>
</feature>
<feature type="repeat" description="ANK" evidence="3">
    <location>
        <begin position="95"/>
        <end position="128"/>
    </location>
</feature>
<dbReference type="CDD" id="cd18186">
    <property type="entry name" value="BTB_POZ_ZBTB_KLHL-like"/>
    <property type="match status" value="1"/>
</dbReference>
<evidence type="ECO:0000256" key="1">
    <source>
        <dbReference type="ARBA" id="ARBA00022737"/>
    </source>
</evidence>
<reference evidence="6" key="1">
    <citation type="submission" date="2022-08" db="EMBL/GenBank/DDBJ databases">
        <title>Novel sulfate-reducing endosymbionts in the free-living metamonad Anaeramoeba.</title>
        <authorList>
            <person name="Jerlstrom-Hultqvist J."/>
            <person name="Cepicka I."/>
            <person name="Gallot-Lavallee L."/>
            <person name="Salas-Leiva D."/>
            <person name="Curtis B.A."/>
            <person name="Zahonova K."/>
            <person name="Pipaliya S."/>
            <person name="Dacks J."/>
            <person name="Roger A.J."/>
        </authorList>
    </citation>
    <scope>NUCLEOTIDE SEQUENCE</scope>
    <source>
        <strain evidence="6">Schooner1</strain>
    </source>
</reference>
<dbReference type="SMART" id="SM00248">
    <property type="entry name" value="ANK"/>
    <property type="match status" value="6"/>
</dbReference>
<evidence type="ECO:0000313" key="6">
    <source>
        <dbReference type="EMBL" id="KAJ6229038.1"/>
    </source>
</evidence>
<accession>A0ABQ8XBQ6</accession>
<dbReference type="InterPro" id="IPR000210">
    <property type="entry name" value="BTB/POZ_dom"/>
</dbReference>
<dbReference type="InterPro" id="IPR036770">
    <property type="entry name" value="Ankyrin_rpt-contain_sf"/>
</dbReference>
<dbReference type="Pfam" id="PF00651">
    <property type="entry name" value="BTB"/>
    <property type="match status" value="1"/>
</dbReference>
<feature type="repeat" description="ANK" evidence="3">
    <location>
        <begin position="278"/>
        <end position="311"/>
    </location>
</feature>
<sequence>MEIFELIDHVEIPPNNIPEISISLRLGMNPFFYACFKNKIQWILRLRAWFQEWSLGEIAVTSSPLHYCMNANCNIHVVEYLVDQLGFSVNSPNEKMQTPLHLCCKSVPSTKILEYLLTHGGDPNMLDKEKNNCLLYLLQNETLTEERLKLLLSKEIKFGAFNIYEYCIENGVELKFLKVLSEYGAKIQEQRSQTDDLTFKHLGSTESIDPQGSLILQAIARGASEEKLKWLIKQGASVYVNCFNGTILHHSVFYKKEFRIIKTLIENSKLDLNCLNYHSETPLMIAIKSRAPKHLIEDLINYGADVNLKNWQGNNSLHLAILHQSPIPIIMLLLFKGANPKEKNENGQTPIDLQGSQFLKTNSSIIFDFLSLVGKHSRTNLTIKSKDQKKFDLHQEIILIRLPTDLDTIKEALSNVVSKELQLFIQWVYSGIVETNKQKKLIRKILYSLGVAQKINLKQGFLTFMTDIRRLYQNEESKDFQILVPVMKNHDSNFLDSEKENQNVKDNENVDENKNENENEKEKVNEIEKVNENEIEKVNNLNLKKDNKIMKDSTNIKGENTEKNQEIIDSNDDNFDDDYDEIDLDSCEKIAVKIHSSVLQARSNLFRGMLLSCSEDFSNKVTDYSRSSVQAIKALVHYLYTNEIERGLPNRVLRELRSLEEFYQLNLSSNLAVLVNEILHRRKQKRTLKKQKQTDQLQIKTVKTNNTKLRNRSRSRGRGKNRNNFKSKKTKRGGRRLNKNKNKKNKNKNKNKKK</sequence>